<name>A0A162C1Q7_9CRUS</name>
<dbReference type="InterPro" id="IPR025476">
    <property type="entry name" value="Helitron_helicase-like"/>
</dbReference>
<dbReference type="GO" id="GO:0004386">
    <property type="term" value="F:helicase activity"/>
    <property type="evidence" value="ECO:0007669"/>
    <property type="project" value="UniProtKB-KW"/>
</dbReference>
<gene>
    <name evidence="3" type="ORF">APZ42_003917</name>
</gene>
<feature type="domain" description="Helitron helicase-like" evidence="2">
    <location>
        <begin position="104"/>
        <end position="252"/>
    </location>
</feature>
<dbReference type="OrthoDB" id="1728974at2759"/>
<comment type="caution">
    <text evidence="3">The sequence shown here is derived from an EMBL/GenBank/DDBJ whole genome shotgun (WGS) entry which is preliminary data.</text>
</comment>
<evidence type="ECO:0000313" key="3">
    <source>
        <dbReference type="EMBL" id="KZR99990.1"/>
    </source>
</evidence>
<dbReference type="STRING" id="35525.A0A162C1Q7"/>
<keyword evidence="3" id="KW-0347">Helicase</keyword>
<dbReference type="AlphaFoldDB" id="A0A162C1Q7"/>
<accession>A0A162C1Q7</accession>
<keyword evidence="3" id="KW-0547">Nucleotide-binding</keyword>
<proteinExistence type="predicted"/>
<feature type="region of interest" description="Disordered" evidence="1">
    <location>
        <begin position="66"/>
        <end position="101"/>
    </location>
</feature>
<keyword evidence="4" id="KW-1185">Reference proteome</keyword>
<dbReference type="PANTHER" id="PTHR10492">
    <property type="match status" value="1"/>
</dbReference>
<dbReference type="Pfam" id="PF14214">
    <property type="entry name" value="Helitron_like_N"/>
    <property type="match status" value="1"/>
</dbReference>
<keyword evidence="3" id="KW-0067">ATP-binding</keyword>
<organism evidence="3 4">
    <name type="scientific">Daphnia magna</name>
    <dbReference type="NCBI Taxonomy" id="35525"/>
    <lineage>
        <taxon>Eukaryota</taxon>
        <taxon>Metazoa</taxon>
        <taxon>Ecdysozoa</taxon>
        <taxon>Arthropoda</taxon>
        <taxon>Crustacea</taxon>
        <taxon>Branchiopoda</taxon>
        <taxon>Diplostraca</taxon>
        <taxon>Cladocera</taxon>
        <taxon>Anomopoda</taxon>
        <taxon>Daphniidae</taxon>
        <taxon>Daphnia</taxon>
    </lineage>
</organism>
<dbReference type="EMBL" id="LRGB01012050">
    <property type="protein sequence ID" value="KZR99990.1"/>
    <property type="molecule type" value="Genomic_DNA"/>
</dbReference>
<keyword evidence="3" id="KW-0378">Hydrolase</keyword>
<feature type="compositionally biased region" description="Acidic residues" evidence="1">
    <location>
        <begin position="68"/>
        <end position="90"/>
    </location>
</feature>
<dbReference type="Proteomes" id="UP000076858">
    <property type="component" value="Unassembled WGS sequence"/>
</dbReference>
<reference evidence="3 4" key="1">
    <citation type="submission" date="2016-03" db="EMBL/GenBank/DDBJ databases">
        <title>EvidentialGene: Evidence-directed Construction of Genes on Genomes.</title>
        <authorList>
            <person name="Gilbert D.G."/>
            <person name="Choi J.-H."/>
            <person name="Mockaitis K."/>
            <person name="Colbourne J."/>
            <person name="Pfrender M."/>
        </authorList>
    </citation>
    <scope>NUCLEOTIDE SEQUENCE [LARGE SCALE GENOMIC DNA]</scope>
    <source>
        <strain evidence="3 4">Xinb3</strain>
        <tissue evidence="3">Complete organism</tissue>
    </source>
</reference>
<feature type="compositionally biased region" description="Basic and acidic residues" evidence="1">
    <location>
        <begin position="91"/>
        <end position="101"/>
    </location>
</feature>
<evidence type="ECO:0000256" key="1">
    <source>
        <dbReference type="SAM" id="MobiDB-lite"/>
    </source>
</evidence>
<evidence type="ECO:0000313" key="4">
    <source>
        <dbReference type="Proteomes" id="UP000076858"/>
    </source>
</evidence>
<sequence length="438" mass="51135">MCDPMTYPLLFPNGYDGWHVNMPYTTTTRREREEAAARAMDVDEQEEIDLPRLNEMVRLENAPVEALAGEEELVEEPEPEPEEQMDDDDNDPHRLNRGEGRRKRIEANRVKYIREHQAELHVAQYDGLLDYLLNRAERENLTSYHVLPSSFIGNPRAMKQAYQDAMAICGKFGKPVFFLAFTCNPKWREITANIPSHLSAPDRPDIVARVFQQKKIELVNDIEKWQVLGFATARIHVIEFQKRGLLHFHMLIWIEERDAPATAEDVDATICAEIPDRTTHPRLYKSVMTHMIHGPCGLINKKSPCMDGDKCSKAFPKQHSQETLLNDNGYPTYRRRDTFVVHRLKRGHTHFEVDNRWVVPYNPWLSLKYGSHVNLEYCASIVRVKYIFKYVYKGYDCLKMDQKVGMYHLVQGEEPRVEWDEITFHLEARYVSAPEACW</sequence>
<evidence type="ECO:0000259" key="2">
    <source>
        <dbReference type="Pfam" id="PF14214"/>
    </source>
</evidence>
<protein>
    <submittedName>
        <fullName evidence="3">ATP-dependent Helicase-like protein</fullName>
    </submittedName>
</protein>
<dbReference type="PANTHER" id="PTHR10492:SF57">
    <property type="entry name" value="ATP-DEPENDENT DNA HELICASE"/>
    <property type="match status" value="1"/>
</dbReference>